<name>A0ACB8A2D4_9AGAM</name>
<sequence length="501" mass="54895">MSNLHDDALTGNLTEDKLDDYLLNDPSLLNKPGGARNLTPLAAACSGGHLKVIRLLADRPANPDAPSRNNRTPLFYATQKKIPNQLEIVRTLLNADADVDKADDNGTTPLMNAIVQLRDKNLVHLLVEHNASVTAKNKRGKTPEILAKECGMEQDLRPRSERNTGWGNYIDLLVALVVFILKTVNSGVLNDVVSGVVSKLFGVSVPPSVPPTSSTPDVTLASQPEEALSPQKLSVDALVHSLDEYIADTGLDQFFKPGDPFLQNLAKKAAGLTESPYDDPENVKRLTTLSLYQPVIYCDDSGSMAVNNRIVDQRELVKRIARITTRLVPDDYGVELSFINAGSRSNLSAAELDQVMETIKPGGGTKIGTNLRSNILCPLVYKHLDSATPLRRPVLVCTITDGCPAGEQEETFKDAIVECREKVVSAGYASTAVMFSISQIGSDDKAARFLDKLNNDQEIQDVLYCTTDRLDDSFKEMRLKEDRLEEWLLKTLTAPITADRE</sequence>
<comment type="caution">
    <text evidence="1">The sequence shown here is derived from an EMBL/GenBank/DDBJ whole genome shotgun (WGS) entry which is preliminary data.</text>
</comment>
<evidence type="ECO:0000313" key="2">
    <source>
        <dbReference type="Proteomes" id="UP000790377"/>
    </source>
</evidence>
<reference evidence="1" key="1">
    <citation type="journal article" date="2021" name="New Phytol.">
        <title>Evolutionary innovations through gain and loss of genes in the ectomycorrhizal Boletales.</title>
        <authorList>
            <person name="Wu G."/>
            <person name="Miyauchi S."/>
            <person name="Morin E."/>
            <person name="Kuo A."/>
            <person name="Drula E."/>
            <person name="Varga T."/>
            <person name="Kohler A."/>
            <person name="Feng B."/>
            <person name="Cao Y."/>
            <person name="Lipzen A."/>
            <person name="Daum C."/>
            <person name="Hundley H."/>
            <person name="Pangilinan J."/>
            <person name="Johnson J."/>
            <person name="Barry K."/>
            <person name="LaButti K."/>
            <person name="Ng V."/>
            <person name="Ahrendt S."/>
            <person name="Min B."/>
            <person name="Choi I.G."/>
            <person name="Park H."/>
            <person name="Plett J.M."/>
            <person name="Magnuson J."/>
            <person name="Spatafora J.W."/>
            <person name="Nagy L.G."/>
            <person name="Henrissat B."/>
            <person name="Grigoriev I.V."/>
            <person name="Yang Z.L."/>
            <person name="Xu J."/>
            <person name="Martin F.M."/>
        </authorList>
    </citation>
    <scope>NUCLEOTIDE SEQUENCE</scope>
    <source>
        <strain evidence="1">ATCC 28755</strain>
    </source>
</reference>
<dbReference type="Proteomes" id="UP000790377">
    <property type="component" value="Unassembled WGS sequence"/>
</dbReference>
<proteinExistence type="predicted"/>
<protein>
    <submittedName>
        <fullName evidence="1">Uncharacterized protein</fullName>
    </submittedName>
</protein>
<dbReference type="EMBL" id="MU267932">
    <property type="protein sequence ID" value="KAH7907159.1"/>
    <property type="molecule type" value="Genomic_DNA"/>
</dbReference>
<accession>A0ACB8A2D4</accession>
<evidence type="ECO:0000313" key="1">
    <source>
        <dbReference type="EMBL" id="KAH7907159.1"/>
    </source>
</evidence>
<gene>
    <name evidence="1" type="ORF">BJ138DRAFT_1014962</name>
</gene>
<keyword evidence="2" id="KW-1185">Reference proteome</keyword>
<organism evidence="1 2">
    <name type="scientific">Hygrophoropsis aurantiaca</name>
    <dbReference type="NCBI Taxonomy" id="72124"/>
    <lineage>
        <taxon>Eukaryota</taxon>
        <taxon>Fungi</taxon>
        <taxon>Dikarya</taxon>
        <taxon>Basidiomycota</taxon>
        <taxon>Agaricomycotina</taxon>
        <taxon>Agaricomycetes</taxon>
        <taxon>Agaricomycetidae</taxon>
        <taxon>Boletales</taxon>
        <taxon>Coniophorineae</taxon>
        <taxon>Hygrophoropsidaceae</taxon>
        <taxon>Hygrophoropsis</taxon>
    </lineage>
</organism>